<keyword evidence="8" id="KW-0375">Hydrogen ion transport</keyword>
<evidence type="ECO:0000313" key="18">
    <source>
        <dbReference type="EMBL" id="CAB5024720.1"/>
    </source>
</evidence>
<dbReference type="SUPFAM" id="SSF81573">
    <property type="entry name" value="F1F0 ATP synthase subunit B, membrane domain"/>
    <property type="match status" value="1"/>
</dbReference>
<evidence type="ECO:0000256" key="6">
    <source>
        <dbReference type="ARBA" id="ARBA00022547"/>
    </source>
</evidence>
<comment type="function">
    <text evidence="13">F(1)F(0) ATP synthase produces ATP from ADP in the presence of a proton or sodium gradient. F-type ATPases consist of two structural domains, F(1) containing the extramembraneous catalytic core and F(0) containing the membrane proton channel, linked together by a central stalk and a peripheral stalk. During catalysis, ATP synthesis in the catalytic domain of F(1) is coupled via a rotary mechanism of the central stalk subunits to proton translocation.</text>
</comment>
<dbReference type="GO" id="GO:0012505">
    <property type="term" value="C:endomembrane system"/>
    <property type="evidence" value="ECO:0007669"/>
    <property type="project" value="UniProtKB-SubCell"/>
</dbReference>
<evidence type="ECO:0000256" key="4">
    <source>
        <dbReference type="ARBA" id="ARBA00022448"/>
    </source>
</evidence>
<keyword evidence="7 15" id="KW-0812">Transmembrane</keyword>
<dbReference type="InterPro" id="IPR005864">
    <property type="entry name" value="ATP_synth_F0_bsu_bac"/>
</dbReference>
<keyword evidence="14" id="KW-0175">Coiled coil</keyword>
<dbReference type="Pfam" id="PF00430">
    <property type="entry name" value="ATP-synt_B"/>
    <property type="match status" value="1"/>
</dbReference>
<dbReference type="PANTHER" id="PTHR33445:SF1">
    <property type="entry name" value="ATP SYNTHASE SUBUNIT B"/>
    <property type="match status" value="1"/>
</dbReference>
<sequence>MRIRRLLVVALIVGVSSAAMSSVAGASGAVEEDRACIEKVADAKQTPDGEFYKALDNCRKAKSLIVPAVSEMLWGGLAFLIVAGVLMKFAFPSLRKGIKAREEKIRSDLEGAEQSRIEAEAERSRYEAQIGDARSEANGIIEEARRDADRVRKDLLAKAESDAAEVRQRANEDLQLARDRALSDVQQQVTDISIGLAEKIVEHNLDPATQQALVESYINSVDR</sequence>
<evidence type="ECO:0000256" key="8">
    <source>
        <dbReference type="ARBA" id="ARBA00022781"/>
    </source>
</evidence>
<keyword evidence="5" id="KW-1003">Cell membrane</keyword>
<dbReference type="GO" id="GO:0046961">
    <property type="term" value="F:proton-transporting ATPase activity, rotational mechanism"/>
    <property type="evidence" value="ECO:0007669"/>
    <property type="project" value="TreeGrafter"/>
</dbReference>
<dbReference type="HAMAP" id="MF_01398">
    <property type="entry name" value="ATP_synth_b_bprime"/>
    <property type="match status" value="1"/>
</dbReference>
<dbReference type="EMBL" id="CAFBOF010000017">
    <property type="protein sequence ID" value="CAB4977655.1"/>
    <property type="molecule type" value="Genomic_DNA"/>
</dbReference>
<keyword evidence="4" id="KW-0813">Transport</keyword>
<protein>
    <submittedName>
        <fullName evidence="18">Unannotated protein</fullName>
    </submittedName>
</protein>
<dbReference type="EMBL" id="CAFBMM010000021">
    <property type="protein sequence ID" value="CAB4903321.1"/>
    <property type="molecule type" value="Genomic_DNA"/>
</dbReference>
<dbReference type="NCBIfam" id="TIGR01144">
    <property type="entry name" value="ATP_synt_b"/>
    <property type="match status" value="1"/>
</dbReference>
<evidence type="ECO:0000256" key="10">
    <source>
        <dbReference type="ARBA" id="ARBA00023065"/>
    </source>
</evidence>
<evidence type="ECO:0000256" key="13">
    <source>
        <dbReference type="ARBA" id="ARBA00025198"/>
    </source>
</evidence>
<evidence type="ECO:0000256" key="11">
    <source>
        <dbReference type="ARBA" id="ARBA00023136"/>
    </source>
</evidence>
<dbReference type="EMBL" id="CAFBPQ010000024">
    <property type="protein sequence ID" value="CAB5024720.1"/>
    <property type="molecule type" value="Genomic_DNA"/>
</dbReference>
<evidence type="ECO:0000313" key="16">
    <source>
        <dbReference type="EMBL" id="CAB4903321.1"/>
    </source>
</evidence>
<accession>A0A6J7R7U4</accession>
<keyword evidence="6" id="KW-0138">CF(0)</keyword>
<evidence type="ECO:0000256" key="2">
    <source>
        <dbReference type="ARBA" id="ARBA00004308"/>
    </source>
</evidence>
<keyword evidence="11 15" id="KW-0472">Membrane</keyword>
<feature type="transmembrane region" description="Helical" evidence="15">
    <location>
        <begin position="72"/>
        <end position="91"/>
    </location>
</feature>
<organism evidence="18">
    <name type="scientific">freshwater metagenome</name>
    <dbReference type="NCBI Taxonomy" id="449393"/>
    <lineage>
        <taxon>unclassified sequences</taxon>
        <taxon>metagenomes</taxon>
        <taxon>ecological metagenomes</taxon>
    </lineage>
</organism>
<dbReference type="InterPro" id="IPR050059">
    <property type="entry name" value="ATP_synthase_B_chain"/>
</dbReference>
<dbReference type="InterPro" id="IPR002146">
    <property type="entry name" value="ATP_synth_b/b'su_bac/chlpt"/>
</dbReference>
<evidence type="ECO:0000256" key="15">
    <source>
        <dbReference type="SAM" id="Phobius"/>
    </source>
</evidence>
<reference evidence="18" key="1">
    <citation type="submission" date="2020-05" db="EMBL/GenBank/DDBJ databases">
        <authorList>
            <person name="Chiriac C."/>
            <person name="Salcher M."/>
            <person name="Ghai R."/>
            <person name="Kavagutti S V."/>
        </authorList>
    </citation>
    <scope>NUCLEOTIDE SEQUENCE</scope>
</reference>
<keyword evidence="10" id="KW-0406">Ion transport</keyword>
<dbReference type="AlphaFoldDB" id="A0A6J7R7U4"/>
<evidence type="ECO:0000256" key="12">
    <source>
        <dbReference type="ARBA" id="ARBA00023310"/>
    </source>
</evidence>
<evidence type="ECO:0000256" key="14">
    <source>
        <dbReference type="SAM" id="Coils"/>
    </source>
</evidence>
<feature type="coiled-coil region" evidence="14">
    <location>
        <begin position="102"/>
        <end position="154"/>
    </location>
</feature>
<dbReference type="GO" id="GO:0045259">
    <property type="term" value="C:proton-transporting ATP synthase complex"/>
    <property type="evidence" value="ECO:0007669"/>
    <property type="project" value="UniProtKB-KW"/>
</dbReference>
<evidence type="ECO:0000313" key="17">
    <source>
        <dbReference type="EMBL" id="CAB4977655.1"/>
    </source>
</evidence>
<keyword evidence="12" id="KW-0066">ATP synthesis</keyword>
<evidence type="ECO:0000256" key="1">
    <source>
        <dbReference type="ARBA" id="ARBA00004167"/>
    </source>
</evidence>
<evidence type="ECO:0000256" key="7">
    <source>
        <dbReference type="ARBA" id="ARBA00022692"/>
    </source>
</evidence>
<dbReference type="PANTHER" id="PTHR33445">
    <property type="entry name" value="ATP SYNTHASE SUBUNIT B', CHLOROPLASTIC"/>
    <property type="match status" value="1"/>
</dbReference>
<comment type="subcellular location">
    <subcellularLocation>
        <location evidence="2">Endomembrane system</location>
    </subcellularLocation>
    <subcellularLocation>
        <location evidence="1">Membrane</location>
        <topology evidence="1">Single-pass membrane protein</topology>
    </subcellularLocation>
</comment>
<name>A0A6J7R7U4_9ZZZZ</name>
<proteinExistence type="inferred from homology"/>
<evidence type="ECO:0000256" key="9">
    <source>
        <dbReference type="ARBA" id="ARBA00022989"/>
    </source>
</evidence>
<gene>
    <name evidence="16" type="ORF">UFOPK3605_00606</name>
    <name evidence="17" type="ORF">UFOPK3897_00909</name>
    <name evidence="18" type="ORF">UFOPK4121_00875</name>
</gene>
<dbReference type="CDD" id="cd06503">
    <property type="entry name" value="ATP-synt_Fo_b"/>
    <property type="match status" value="1"/>
</dbReference>
<dbReference type="InterPro" id="IPR028987">
    <property type="entry name" value="ATP_synth_B-like_membr_sf"/>
</dbReference>
<keyword evidence="9 15" id="KW-1133">Transmembrane helix</keyword>
<dbReference type="GO" id="GO:0015986">
    <property type="term" value="P:proton motive force-driven ATP synthesis"/>
    <property type="evidence" value="ECO:0007669"/>
    <property type="project" value="InterPro"/>
</dbReference>
<evidence type="ECO:0000256" key="3">
    <source>
        <dbReference type="ARBA" id="ARBA00005513"/>
    </source>
</evidence>
<comment type="similarity">
    <text evidence="3">Belongs to the ATPase B chain family.</text>
</comment>
<evidence type="ECO:0000256" key="5">
    <source>
        <dbReference type="ARBA" id="ARBA00022475"/>
    </source>
</evidence>